<gene>
    <name evidence="4" type="ORF">B0I31_11721</name>
</gene>
<organism evidence="4 5">
    <name type="scientific">Saccharothrix carnea</name>
    <dbReference type="NCBI Taxonomy" id="1280637"/>
    <lineage>
        <taxon>Bacteria</taxon>
        <taxon>Bacillati</taxon>
        <taxon>Actinomycetota</taxon>
        <taxon>Actinomycetes</taxon>
        <taxon>Pseudonocardiales</taxon>
        <taxon>Pseudonocardiaceae</taxon>
        <taxon>Saccharothrix</taxon>
    </lineage>
</organism>
<dbReference type="SUPFAM" id="SSF53720">
    <property type="entry name" value="ALDH-like"/>
    <property type="match status" value="1"/>
</dbReference>
<dbReference type="PROSITE" id="PS00455">
    <property type="entry name" value="AMP_BINDING"/>
    <property type="match status" value="1"/>
</dbReference>
<dbReference type="InterPro" id="IPR045851">
    <property type="entry name" value="AMP-bd_C_sf"/>
</dbReference>
<accession>A0A2P8I033</accession>
<keyword evidence="1" id="KW-0560">Oxidoreductase</keyword>
<dbReference type="Proteomes" id="UP000241118">
    <property type="component" value="Unassembled WGS sequence"/>
</dbReference>
<dbReference type="GO" id="GO:0016878">
    <property type="term" value="F:acid-thiol ligase activity"/>
    <property type="evidence" value="ECO:0007669"/>
    <property type="project" value="UniProtKB-ARBA"/>
</dbReference>
<name>A0A2P8I033_SACCR</name>
<dbReference type="InterPro" id="IPR016161">
    <property type="entry name" value="Ald_DH/histidinol_DH"/>
</dbReference>
<dbReference type="InterPro" id="IPR015590">
    <property type="entry name" value="Aldehyde_DH_dom"/>
</dbReference>
<dbReference type="PANTHER" id="PTHR43767:SF1">
    <property type="entry name" value="NONRIBOSOMAL PEPTIDE SYNTHASE PES1 (EUROFUNG)-RELATED"/>
    <property type="match status" value="1"/>
</dbReference>
<dbReference type="Gene3D" id="3.40.605.10">
    <property type="entry name" value="Aldehyde Dehydrogenase, Chain A, domain 1"/>
    <property type="match status" value="1"/>
</dbReference>
<feature type="domain" description="AMP-dependent synthetase/ligase" evidence="3">
    <location>
        <begin position="14"/>
        <end position="335"/>
    </location>
</feature>
<dbReference type="InterPro" id="IPR020845">
    <property type="entry name" value="AMP-binding_CS"/>
</dbReference>
<evidence type="ECO:0000259" key="3">
    <source>
        <dbReference type="Pfam" id="PF00501"/>
    </source>
</evidence>
<dbReference type="Pfam" id="PF00171">
    <property type="entry name" value="Aldedh"/>
    <property type="match status" value="1"/>
</dbReference>
<dbReference type="CDD" id="cd04433">
    <property type="entry name" value="AFD_class_I"/>
    <property type="match status" value="1"/>
</dbReference>
<evidence type="ECO:0000313" key="5">
    <source>
        <dbReference type="Proteomes" id="UP000241118"/>
    </source>
</evidence>
<feature type="domain" description="Aldehyde dehydrogenase" evidence="2">
    <location>
        <begin position="489"/>
        <end position="853"/>
    </location>
</feature>
<sequence length="896" mass="98273">MLVNEHGGETPLAHVAERCHALIGVLRERGVDDGDRVVLSARNSDDFVVVLFALMELGVSVGLVDPGLPPAQAAEHVVDSGARWFVTDADQADPAFDRVAAGLLDLHALVKTAHDVPVADVPELTFAQWAQRRDALVVWSSGSSGKPKGIVRSGASVRRNVERTQRRMGYVGSDVLLPLLPFTHQYGLSMLMLWWDARATLVIAPSRRVDQALDVIARQRVTVVDAVPATYDTMLRVIARRDTRDLGSVRMWCVGGEPLRDELRTRFEKRFGATLLDGYGSSEAGNIALSSIEDPTYCGTPLDGVVVEVRDPVGNPVPPGEVGEVVVRTPDIMVGLLEPGGRVREVERQEFHTRDIGFLTPAGQLRVLGRKSAVHRFGHTLYPDAIAEKAGACGAPVRVIPVEDEQRGTQLVFVITDPTEQPVAHWKRTVSRFVAAHEQPNRVVVLKELPLNGNGKVDLRALRDIAASTVALEGVKGVFPRAHGDADPSAIPFPDRLARLTDLAQLLRERRAEVMSLLTQVTNYKTAYGEIDASIAALEGAAAEIARYRPPAIGQIGVLMPSNIPLYSYVLYLAIPSLYSERVVFRPSRRISDQLLKLHELLSGVHHLPIVMDDSGQREFMEGEGARSDVLVFTGTFKNAEKIRAGLRRDQLFLYFGQGVNPFVVGADADIPKAVDGLLRVRMLNSGQDCFGPDVVFVHTSISAQFCNLLCRRVDNLRYGRFDDPNADYSHMFYLDAFDASLDYLRSGREHLAAGGEVNFVDDHLSPTVLIRPADTKITPPELFAPIFNVVPFTSTDWLHPMLDHQYFQERAMAATVYGDLPDTVELLRHRHTVSINETVIDIEDGNAPFGGTGIRANYAALGRTRRAEPLLISKAVADHLGPDRLTASDATGRTA</sequence>
<evidence type="ECO:0000256" key="1">
    <source>
        <dbReference type="ARBA" id="ARBA00023002"/>
    </source>
</evidence>
<dbReference type="Gene3D" id="3.30.300.30">
    <property type="match status" value="1"/>
</dbReference>
<dbReference type="InterPro" id="IPR000873">
    <property type="entry name" value="AMP-dep_synth/lig_dom"/>
</dbReference>
<dbReference type="Gene3D" id="3.40.309.10">
    <property type="entry name" value="Aldehyde Dehydrogenase, Chain A, domain 2"/>
    <property type="match status" value="1"/>
</dbReference>
<dbReference type="InterPro" id="IPR042099">
    <property type="entry name" value="ANL_N_sf"/>
</dbReference>
<reference evidence="4 5" key="1">
    <citation type="submission" date="2018-03" db="EMBL/GenBank/DDBJ databases">
        <title>Genomic Encyclopedia of Type Strains, Phase III (KMG-III): the genomes of soil and plant-associated and newly described type strains.</title>
        <authorList>
            <person name="Whitman W."/>
        </authorList>
    </citation>
    <scope>NUCLEOTIDE SEQUENCE [LARGE SCALE GENOMIC DNA]</scope>
    <source>
        <strain evidence="4 5">CGMCC 4.7097</strain>
    </source>
</reference>
<dbReference type="InterPro" id="IPR016162">
    <property type="entry name" value="Ald_DH_N"/>
</dbReference>
<evidence type="ECO:0000259" key="2">
    <source>
        <dbReference type="Pfam" id="PF00171"/>
    </source>
</evidence>
<proteinExistence type="predicted"/>
<dbReference type="AlphaFoldDB" id="A0A2P8I033"/>
<keyword evidence="5" id="KW-1185">Reference proteome</keyword>
<dbReference type="OrthoDB" id="2644916at2"/>
<evidence type="ECO:0000313" key="4">
    <source>
        <dbReference type="EMBL" id="PSL51827.1"/>
    </source>
</evidence>
<dbReference type="SUPFAM" id="SSF56801">
    <property type="entry name" value="Acetyl-CoA synthetase-like"/>
    <property type="match status" value="1"/>
</dbReference>
<dbReference type="Pfam" id="PF00501">
    <property type="entry name" value="AMP-binding"/>
    <property type="match status" value="1"/>
</dbReference>
<dbReference type="RefSeq" id="WP_106619486.1">
    <property type="nucleotide sequence ID" value="NZ_PYAX01000017.1"/>
</dbReference>
<dbReference type="InterPro" id="IPR016163">
    <property type="entry name" value="Ald_DH_C"/>
</dbReference>
<dbReference type="EMBL" id="PYAX01000017">
    <property type="protein sequence ID" value="PSL51827.1"/>
    <property type="molecule type" value="Genomic_DNA"/>
</dbReference>
<comment type="caution">
    <text evidence="4">The sequence shown here is derived from an EMBL/GenBank/DDBJ whole genome shotgun (WGS) entry which is preliminary data.</text>
</comment>
<dbReference type="Gene3D" id="3.40.50.12780">
    <property type="entry name" value="N-terminal domain of ligase-like"/>
    <property type="match status" value="1"/>
</dbReference>
<protein>
    <submittedName>
        <fullName evidence="4">Acyl-CoA synthetase (AMP-forming)/AMP-acid ligase II</fullName>
    </submittedName>
</protein>
<dbReference type="GO" id="GO:0016620">
    <property type="term" value="F:oxidoreductase activity, acting on the aldehyde or oxo group of donors, NAD or NADP as acceptor"/>
    <property type="evidence" value="ECO:0007669"/>
    <property type="project" value="InterPro"/>
</dbReference>
<dbReference type="InterPro" id="IPR050237">
    <property type="entry name" value="ATP-dep_AMP-bd_enzyme"/>
</dbReference>
<dbReference type="PANTHER" id="PTHR43767">
    <property type="entry name" value="LONG-CHAIN-FATTY-ACID--COA LIGASE"/>
    <property type="match status" value="1"/>
</dbReference>
<keyword evidence="4" id="KW-0436">Ligase</keyword>